<evidence type="ECO:0000313" key="2">
    <source>
        <dbReference type="EMBL" id="KAL0449607.1"/>
    </source>
</evidence>
<proteinExistence type="predicted"/>
<evidence type="ECO:0000256" key="1">
    <source>
        <dbReference type="SAM" id="MobiDB-lite"/>
    </source>
</evidence>
<sequence length="179" mass="20496">MVPNSLSEETPSKEVGHTKNFFRGETSRQRYPTISHQKHLPPSESEGEEELTPVSNRFQSLEDMESDDILQLIESTKKSTSLAKNSEAGGSKPETQDHRSGENTHQEMILTDSPLHIDTKGTNHLKRTCPKHLKREKKVKRTKVTFLLNSSLDGRRGPPPPHLHIFNDYDAYLERERDR</sequence>
<reference evidence="2" key="2">
    <citation type="journal article" date="2024" name="Plant">
        <title>Genomic evolution and insights into agronomic trait innovations of Sesamum species.</title>
        <authorList>
            <person name="Miao H."/>
            <person name="Wang L."/>
            <person name="Qu L."/>
            <person name="Liu H."/>
            <person name="Sun Y."/>
            <person name="Le M."/>
            <person name="Wang Q."/>
            <person name="Wei S."/>
            <person name="Zheng Y."/>
            <person name="Lin W."/>
            <person name="Duan Y."/>
            <person name="Cao H."/>
            <person name="Xiong S."/>
            <person name="Wang X."/>
            <person name="Wei L."/>
            <person name="Li C."/>
            <person name="Ma Q."/>
            <person name="Ju M."/>
            <person name="Zhao R."/>
            <person name="Li G."/>
            <person name="Mu C."/>
            <person name="Tian Q."/>
            <person name="Mei H."/>
            <person name="Zhang T."/>
            <person name="Gao T."/>
            <person name="Zhang H."/>
        </authorList>
    </citation>
    <scope>NUCLEOTIDE SEQUENCE</scope>
    <source>
        <strain evidence="2">KEN1</strain>
    </source>
</reference>
<dbReference type="EMBL" id="JACGWN010000005">
    <property type="protein sequence ID" value="KAL0449607.1"/>
    <property type="molecule type" value="Genomic_DNA"/>
</dbReference>
<feature type="region of interest" description="Disordered" evidence="1">
    <location>
        <begin position="1"/>
        <end position="109"/>
    </location>
</feature>
<organism evidence="2">
    <name type="scientific">Sesamum latifolium</name>
    <dbReference type="NCBI Taxonomy" id="2727402"/>
    <lineage>
        <taxon>Eukaryota</taxon>
        <taxon>Viridiplantae</taxon>
        <taxon>Streptophyta</taxon>
        <taxon>Embryophyta</taxon>
        <taxon>Tracheophyta</taxon>
        <taxon>Spermatophyta</taxon>
        <taxon>Magnoliopsida</taxon>
        <taxon>eudicotyledons</taxon>
        <taxon>Gunneridae</taxon>
        <taxon>Pentapetalae</taxon>
        <taxon>asterids</taxon>
        <taxon>lamiids</taxon>
        <taxon>Lamiales</taxon>
        <taxon>Pedaliaceae</taxon>
        <taxon>Sesamum</taxon>
    </lineage>
</organism>
<dbReference type="AlphaFoldDB" id="A0AAW2X615"/>
<protein>
    <submittedName>
        <fullName evidence="2">Uncharacterized protein</fullName>
    </submittedName>
</protein>
<comment type="caution">
    <text evidence="2">The sequence shown here is derived from an EMBL/GenBank/DDBJ whole genome shotgun (WGS) entry which is preliminary data.</text>
</comment>
<name>A0AAW2X615_9LAMI</name>
<accession>A0AAW2X615</accession>
<feature type="compositionally biased region" description="Basic and acidic residues" evidence="1">
    <location>
        <begin position="94"/>
        <end position="105"/>
    </location>
</feature>
<gene>
    <name evidence="2" type="ORF">Slati_1517100</name>
</gene>
<reference evidence="2" key="1">
    <citation type="submission" date="2020-06" db="EMBL/GenBank/DDBJ databases">
        <authorList>
            <person name="Li T."/>
            <person name="Hu X."/>
            <person name="Zhang T."/>
            <person name="Song X."/>
            <person name="Zhang H."/>
            <person name="Dai N."/>
            <person name="Sheng W."/>
            <person name="Hou X."/>
            <person name="Wei L."/>
        </authorList>
    </citation>
    <scope>NUCLEOTIDE SEQUENCE</scope>
    <source>
        <strain evidence="2">KEN1</strain>
        <tissue evidence="2">Leaf</tissue>
    </source>
</reference>